<feature type="domain" description="Pyridoxamine 5'-phosphate oxidase N-terminal" evidence="1">
    <location>
        <begin position="6"/>
        <end position="122"/>
    </location>
</feature>
<dbReference type="Gene3D" id="2.30.110.10">
    <property type="entry name" value="Electron Transport, Fmn-binding Protein, Chain A"/>
    <property type="match status" value="1"/>
</dbReference>
<dbReference type="EMBL" id="CP046996">
    <property type="protein sequence ID" value="QGZ99243.1"/>
    <property type="molecule type" value="Genomic_DNA"/>
</dbReference>
<name>A0A857DDD5_9FIRM</name>
<dbReference type="Pfam" id="PF01243">
    <property type="entry name" value="PNPOx_N"/>
    <property type="match status" value="1"/>
</dbReference>
<dbReference type="InterPro" id="IPR011576">
    <property type="entry name" value="Pyridox_Oxase_N"/>
</dbReference>
<reference evidence="2 3" key="1">
    <citation type="submission" date="2019-12" db="EMBL/GenBank/DDBJ databases">
        <title>Sequence classification of anaerobic respiratory reductive dehalogenases: First we see many, then we see few.</title>
        <authorList>
            <person name="Molenda O."/>
            <person name="Puentes Jacome L.A."/>
            <person name="Cao X."/>
            <person name="Nesbo C.L."/>
            <person name="Tang S."/>
            <person name="Morson N."/>
            <person name="Patron J."/>
            <person name="Lomheim L."/>
            <person name="Wishart D.S."/>
            <person name="Edwards E.A."/>
        </authorList>
    </citation>
    <scope>NUCLEOTIDE SEQUENCE [LARGE SCALE GENOMIC DNA]</scope>
    <source>
        <strain evidence="2 3">12DCA</strain>
    </source>
</reference>
<dbReference type="RefSeq" id="WP_021315171.1">
    <property type="nucleotide sequence ID" value="NZ_CP046996.1"/>
</dbReference>
<dbReference type="PANTHER" id="PTHR40660:SF1">
    <property type="entry name" value="5'-PHOSPHATE OXIDASE PUTATIVE DOMAIN-CONTAINING PROTEIN-RELATED"/>
    <property type="match status" value="1"/>
</dbReference>
<evidence type="ECO:0000259" key="1">
    <source>
        <dbReference type="Pfam" id="PF01243"/>
    </source>
</evidence>
<dbReference type="AlphaFoldDB" id="A0A857DDD5"/>
<dbReference type="InterPro" id="IPR012349">
    <property type="entry name" value="Split_barrel_FMN-bd"/>
</dbReference>
<evidence type="ECO:0000313" key="2">
    <source>
        <dbReference type="EMBL" id="QGZ99243.1"/>
    </source>
</evidence>
<dbReference type="Proteomes" id="UP000430508">
    <property type="component" value="Chromosome"/>
</dbReference>
<organism evidence="2 3">
    <name type="scientific">Dehalobacter restrictus</name>
    <dbReference type="NCBI Taxonomy" id="55583"/>
    <lineage>
        <taxon>Bacteria</taxon>
        <taxon>Bacillati</taxon>
        <taxon>Bacillota</taxon>
        <taxon>Clostridia</taxon>
        <taxon>Eubacteriales</taxon>
        <taxon>Desulfitobacteriaceae</taxon>
        <taxon>Dehalobacter</taxon>
    </lineage>
</organism>
<evidence type="ECO:0000313" key="3">
    <source>
        <dbReference type="Proteomes" id="UP000430508"/>
    </source>
</evidence>
<accession>A0A857DDD5</accession>
<sequence>MPRLNSEIQGIFSKQDVFPVATAALDGTPNVVPMSFVKVLDEESLLIVDNFMNKTRKNLEANPVMAVSIWDLQSGKSYQIKGKTTFVDSGKIFDDARAWVVEKMPILQPKAAVILKVEKIYNCSPGPNIGQEV</sequence>
<dbReference type="PANTHER" id="PTHR40660">
    <property type="entry name" value="5'-PHOSPHATE OXIDASE PUTATIVE DOMAIN-CONTAINING PROTEIN-RELATED"/>
    <property type="match status" value="1"/>
</dbReference>
<protein>
    <submittedName>
        <fullName evidence="2">Pyridoxamine 5'-phosphate oxidase</fullName>
    </submittedName>
</protein>
<gene>
    <name evidence="2" type="ORF">GQ588_00440</name>
</gene>
<dbReference type="SUPFAM" id="SSF50475">
    <property type="entry name" value="FMN-binding split barrel"/>
    <property type="match status" value="1"/>
</dbReference>
<proteinExistence type="predicted"/>